<gene>
    <name evidence="10" type="ORF">PLXY2_LOCUS13388</name>
</gene>
<feature type="domain" description="C2H2-type" evidence="9">
    <location>
        <begin position="438"/>
        <end position="466"/>
    </location>
</feature>
<dbReference type="Proteomes" id="UP000653454">
    <property type="component" value="Unassembled WGS sequence"/>
</dbReference>
<keyword evidence="3" id="KW-0677">Repeat</keyword>
<dbReference type="GO" id="GO:0008270">
    <property type="term" value="F:zinc ion binding"/>
    <property type="evidence" value="ECO:0007669"/>
    <property type="project" value="UniProtKB-KW"/>
</dbReference>
<accession>A0A8S4G3X2</accession>
<comment type="subcellular location">
    <subcellularLocation>
        <location evidence="1">Nucleus</location>
    </subcellularLocation>
</comment>
<dbReference type="PROSITE" id="PS00028">
    <property type="entry name" value="ZINC_FINGER_C2H2_1"/>
    <property type="match status" value="12"/>
</dbReference>
<dbReference type="PROSITE" id="PS50157">
    <property type="entry name" value="ZINC_FINGER_C2H2_2"/>
    <property type="match status" value="11"/>
</dbReference>
<feature type="domain" description="C2H2-type" evidence="9">
    <location>
        <begin position="4"/>
        <end position="32"/>
    </location>
</feature>
<feature type="domain" description="C2H2-type" evidence="9">
    <location>
        <begin position="90"/>
        <end position="113"/>
    </location>
</feature>
<evidence type="ECO:0000256" key="5">
    <source>
        <dbReference type="ARBA" id="ARBA00022833"/>
    </source>
</evidence>
<organism evidence="10 11">
    <name type="scientific">Plutella xylostella</name>
    <name type="common">Diamondback moth</name>
    <name type="synonym">Plutella maculipennis</name>
    <dbReference type="NCBI Taxonomy" id="51655"/>
    <lineage>
        <taxon>Eukaryota</taxon>
        <taxon>Metazoa</taxon>
        <taxon>Ecdysozoa</taxon>
        <taxon>Arthropoda</taxon>
        <taxon>Hexapoda</taxon>
        <taxon>Insecta</taxon>
        <taxon>Pterygota</taxon>
        <taxon>Neoptera</taxon>
        <taxon>Endopterygota</taxon>
        <taxon>Lepidoptera</taxon>
        <taxon>Glossata</taxon>
        <taxon>Ditrysia</taxon>
        <taxon>Yponomeutoidea</taxon>
        <taxon>Plutellidae</taxon>
        <taxon>Plutella</taxon>
    </lineage>
</organism>
<evidence type="ECO:0000256" key="1">
    <source>
        <dbReference type="ARBA" id="ARBA00004123"/>
    </source>
</evidence>
<name>A0A8S4G3X2_PLUXY</name>
<evidence type="ECO:0000313" key="11">
    <source>
        <dbReference type="Proteomes" id="UP000653454"/>
    </source>
</evidence>
<dbReference type="Gene3D" id="3.30.160.60">
    <property type="entry name" value="Classic Zinc Finger"/>
    <property type="match status" value="6"/>
</dbReference>
<feature type="domain" description="C2H2-type" evidence="9">
    <location>
        <begin position="196"/>
        <end position="224"/>
    </location>
</feature>
<reference evidence="10" key="1">
    <citation type="submission" date="2020-11" db="EMBL/GenBank/DDBJ databases">
        <authorList>
            <person name="Whiteford S."/>
        </authorList>
    </citation>
    <scope>NUCLEOTIDE SEQUENCE</scope>
</reference>
<feature type="region of interest" description="Disordered" evidence="8">
    <location>
        <begin position="671"/>
        <end position="692"/>
    </location>
</feature>
<dbReference type="Pfam" id="PF00096">
    <property type="entry name" value="zf-C2H2"/>
    <property type="match status" value="5"/>
</dbReference>
<feature type="region of interest" description="Disordered" evidence="8">
    <location>
        <begin position="532"/>
        <end position="609"/>
    </location>
</feature>
<keyword evidence="6" id="KW-0539">Nucleus</keyword>
<feature type="domain" description="C2H2-type" evidence="9">
    <location>
        <begin position="31"/>
        <end position="58"/>
    </location>
</feature>
<protein>
    <submittedName>
        <fullName evidence="10">(diamondback moth) hypothetical protein</fullName>
    </submittedName>
</protein>
<evidence type="ECO:0000256" key="3">
    <source>
        <dbReference type="ARBA" id="ARBA00022737"/>
    </source>
</evidence>
<proteinExistence type="predicted"/>
<dbReference type="AlphaFoldDB" id="A0A8S4G3X2"/>
<keyword evidence="11" id="KW-1185">Reference proteome</keyword>
<keyword evidence="5" id="KW-0862">Zinc</keyword>
<feature type="compositionally biased region" description="Polar residues" evidence="8">
    <location>
        <begin position="502"/>
        <end position="512"/>
    </location>
</feature>
<dbReference type="GO" id="GO:0005634">
    <property type="term" value="C:nucleus"/>
    <property type="evidence" value="ECO:0007669"/>
    <property type="project" value="UniProtKB-SubCell"/>
</dbReference>
<evidence type="ECO:0000313" key="10">
    <source>
        <dbReference type="EMBL" id="CAG9135160.1"/>
    </source>
</evidence>
<dbReference type="InterPro" id="IPR036236">
    <property type="entry name" value="Znf_C2H2_sf"/>
</dbReference>
<evidence type="ECO:0000256" key="7">
    <source>
        <dbReference type="PROSITE-ProRule" id="PRU00042"/>
    </source>
</evidence>
<feature type="compositionally biased region" description="Basic and acidic residues" evidence="8">
    <location>
        <begin position="556"/>
        <end position="587"/>
    </location>
</feature>
<dbReference type="InterPro" id="IPR050888">
    <property type="entry name" value="ZnF_C2H2-type_TF"/>
</dbReference>
<feature type="compositionally biased region" description="Basic and acidic residues" evidence="8">
    <location>
        <begin position="479"/>
        <end position="501"/>
    </location>
</feature>
<feature type="domain" description="C2H2-type" evidence="9">
    <location>
        <begin position="707"/>
        <end position="735"/>
    </location>
</feature>
<evidence type="ECO:0000256" key="2">
    <source>
        <dbReference type="ARBA" id="ARBA00022723"/>
    </source>
</evidence>
<evidence type="ECO:0000259" key="9">
    <source>
        <dbReference type="PROSITE" id="PS50157"/>
    </source>
</evidence>
<feature type="region of interest" description="Disordered" evidence="8">
    <location>
        <begin position="461"/>
        <end position="515"/>
    </location>
</feature>
<feature type="domain" description="C2H2-type" evidence="9">
    <location>
        <begin position="226"/>
        <end position="253"/>
    </location>
</feature>
<feature type="domain" description="C2H2-type" evidence="9">
    <location>
        <begin position="60"/>
        <end position="88"/>
    </location>
</feature>
<dbReference type="SUPFAM" id="SSF57667">
    <property type="entry name" value="beta-beta-alpha zinc fingers"/>
    <property type="match status" value="6"/>
</dbReference>
<dbReference type="InterPro" id="IPR013087">
    <property type="entry name" value="Znf_C2H2_type"/>
</dbReference>
<keyword evidence="2" id="KW-0479">Metal-binding</keyword>
<dbReference type="EMBL" id="CAJHNJ030000096">
    <property type="protein sequence ID" value="CAG9135160.1"/>
    <property type="molecule type" value="Genomic_DNA"/>
</dbReference>
<evidence type="ECO:0000256" key="6">
    <source>
        <dbReference type="ARBA" id="ARBA00023242"/>
    </source>
</evidence>
<evidence type="ECO:0000256" key="8">
    <source>
        <dbReference type="SAM" id="MobiDB-lite"/>
    </source>
</evidence>
<comment type="caution">
    <text evidence="10">The sequence shown here is derived from an EMBL/GenBank/DDBJ whole genome shotgun (WGS) entry which is preliminary data.</text>
</comment>
<feature type="domain" description="C2H2-type" evidence="9">
    <location>
        <begin position="739"/>
        <end position="768"/>
    </location>
</feature>
<feature type="domain" description="C2H2-type" evidence="9">
    <location>
        <begin position="651"/>
        <end position="679"/>
    </location>
</feature>
<dbReference type="SMART" id="SM00355">
    <property type="entry name" value="ZnF_C2H2"/>
    <property type="match status" value="13"/>
</dbReference>
<sequence length="768" mass="89495">MKPLKCKHCKEKFEDDKFLEEHMANVHPGNFTCPICSRKFQFKGKYSDHMKIHANSDMRYECTQCPCFFKNPGHLKNHMKEAHGEEKQIFPCTNCKKKFESKAALNQHVRNIHNAVFMLHKCTFCPRVYGSKNSLKWHVHINHNKDFKRSKCPYCPSDFKWPHHLKVHIKKAHILKGNAPTDLIRKGFTTIRRKTNDCVVCNKNFVKKLDLMLHLKKVHKQELDIFKCCKCDAVYSLRNSLKLHLEEHRRKNTGTGHQCEQCHPDPNPVAYAIDMEEEDDVQDGQTEIEKEIIDFELTLMANEDLRRMIKLRLKKELYDKKRRGYKAPHKYKAIETAIKRNDSDMEYEVEIGCCIKEDSSLNNEVDVYENDFLSKLCDECNNEMIHCICSESTLNESQCSTNSMEKEVKICLQRVTMNESNSQTAKEKISSGTTIIDYKCNICSCNFTLASSLEDHMRLSHGKEVDTPKNANKKGPQQADRESENKQQPKSKSLDSVKQKNDVTQSVQTLSKRQVKLPKRFEDTDLKFEKAEAEKRGTKRGTNEMNNTNAKLGQIRTDEMKLNKDTPKRQPKEVKSVDNLEKTKNSTESENNENKRRKKDSDNGVLSKDTSKLEATTQIKQKIYQCKICNDRFITPINLGRHMKLIHRKAHRCNKCRKGFSSKSHFDHHMRIKHKEKSNLDKRKPPSPKKGVKCVNPKTFKSADKMYECGKCELFFNSKLELLKHISDVHMAANDRERFCCDQCGAKFSSKLEIREHVKFFCEHRQVT</sequence>
<feature type="domain" description="C2H2-type" evidence="9">
    <location>
        <begin position="624"/>
        <end position="652"/>
    </location>
</feature>
<dbReference type="PANTHER" id="PTHR24406">
    <property type="entry name" value="TRANSCRIPTIONAL REPRESSOR CTCFL-RELATED"/>
    <property type="match status" value="1"/>
</dbReference>
<evidence type="ECO:0000256" key="4">
    <source>
        <dbReference type="ARBA" id="ARBA00022771"/>
    </source>
</evidence>
<keyword evidence="4 7" id="KW-0863">Zinc-finger</keyword>